<feature type="transmembrane region" description="Helical" evidence="1">
    <location>
        <begin position="6"/>
        <end position="24"/>
    </location>
</feature>
<sequence>MSHLPLPSAIQILVFLIVLIVIAISPEEVEETCLEVAPVQQAKNKTPSTD</sequence>
<dbReference type="PATRIC" id="fig|1638788.3.peg.1567"/>
<accession>A0A0K1RY39</accession>
<keyword evidence="3" id="KW-1185">Reference proteome</keyword>
<reference evidence="2 3" key="1">
    <citation type="journal article" date="2016" name="Stand. Genomic Sci.">
        <title>Complete genome sequence and genomic characterization of Microcystis panniformis FACHB 1757 by third-generation sequencing.</title>
        <authorList>
            <person name="Zhang J.Y."/>
            <person name="Guan R."/>
            <person name="Zhang H.J."/>
            <person name="Li H."/>
            <person name="Xiao P."/>
            <person name="Yu G.L."/>
            <person name="Du L."/>
            <person name="Cao D.M."/>
            <person name="Zhu B.C."/>
            <person name="Li R.H."/>
            <person name="Lu Z.H."/>
        </authorList>
    </citation>
    <scope>NUCLEOTIDE SEQUENCE [LARGE SCALE GENOMIC DNA]</scope>
    <source>
        <strain evidence="2 3">FACHB-1757</strain>
    </source>
</reference>
<keyword evidence="1" id="KW-0812">Transmembrane</keyword>
<keyword evidence="1" id="KW-0472">Membrane</keyword>
<name>A0A0K1RY39_9CHRO</name>
<dbReference type="EMBL" id="CP011339">
    <property type="protein sequence ID" value="AKV66725.1"/>
    <property type="molecule type" value="Genomic_DNA"/>
</dbReference>
<evidence type="ECO:0000313" key="2">
    <source>
        <dbReference type="EMBL" id="AKV66725.1"/>
    </source>
</evidence>
<dbReference type="AlphaFoldDB" id="A0A0K1RY39"/>
<protein>
    <submittedName>
        <fullName evidence="2">Uncharacterized protein</fullName>
    </submittedName>
</protein>
<evidence type="ECO:0000256" key="1">
    <source>
        <dbReference type="SAM" id="Phobius"/>
    </source>
</evidence>
<proteinExistence type="predicted"/>
<keyword evidence="1" id="KW-1133">Transmembrane helix</keyword>
<evidence type="ECO:0000313" key="3">
    <source>
        <dbReference type="Proteomes" id="UP000068167"/>
    </source>
</evidence>
<dbReference type="KEGG" id="mpk:VL20_1567"/>
<gene>
    <name evidence="2" type="ORF">VL20_1567</name>
</gene>
<organism evidence="2 3">
    <name type="scientific">Microcystis panniformis FACHB-1757</name>
    <dbReference type="NCBI Taxonomy" id="1638788"/>
    <lineage>
        <taxon>Bacteria</taxon>
        <taxon>Bacillati</taxon>
        <taxon>Cyanobacteriota</taxon>
        <taxon>Cyanophyceae</taxon>
        <taxon>Oscillatoriophycideae</taxon>
        <taxon>Chroococcales</taxon>
        <taxon>Microcystaceae</taxon>
        <taxon>Microcystis</taxon>
    </lineage>
</organism>
<dbReference type="Proteomes" id="UP000068167">
    <property type="component" value="Chromosome"/>
</dbReference>